<dbReference type="PANTHER" id="PTHR33170">
    <property type="entry name" value="DUF4283 DOMAIN-CONTAINING PROTEIN-RELATED"/>
    <property type="match status" value="1"/>
</dbReference>
<feature type="region of interest" description="Disordered" evidence="1">
    <location>
        <begin position="343"/>
        <end position="403"/>
    </location>
</feature>
<dbReference type="EMBL" id="CP144753">
    <property type="protein sequence ID" value="WVZ94897.1"/>
    <property type="molecule type" value="Genomic_DNA"/>
</dbReference>
<name>A0AAQ3UR87_PASNO</name>
<dbReference type="AlphaFoldDB" id="A0AAQ3UR87"/>
<accession>A0AAQ3UR87</accession>
<evidence type="ECO:0008006" key="4">
    <source>
        <dbReference type="Google" id="ProtNLM"/>
    </source>
</evidence>
<feature type="compositionally biased region" description="Basic and acidic residues" evidence="1">
    <location>
        <begin position="18"/>
        <end position="31"/>
    </location>
</feature>
<evidence type="ECO:0000313" key="2">
    <source>
        <dbReference type="EMBL" id="WVZ94897.1"/>
    </source>
</evidence>
<organism evidence="2 3">
    <name type="scientific">Paspalum notatum var. saurae</name>
    <dbReference type="NCBI Taxonomy" id="547442"/>
    <lineage>
        <taxon>Eukaryota</taxon>
        <taxon>Viridiplantae</taxon>
        <taxon>Streptophyta</taxon>
        <taxon>Embryophyta</taxon>
        <taxon>Tracheophyta</taxon>
        <taxon>Spermatophyta</taxon>
        <taxon>Magnoliopsida</taxon>
        <taxon>Liliopsida</taxon>
        <taxon>Poales</taxon>
        <taxon>Poaceae</taxon>
        <taxon>PACMAD clade</taxon>
        <taxon>Panicoideae</taxon>
        <taxon>Andropogonodae</taxon>
        <taxon>Paspaleae</taxon>
        <taxon>Paspalinae</taxon>
        <taxon>Paspalum</taxon>
    </lineage>
</organism>
<proteinExistence type="predicted"/>
<sequence length="651" mass="70191">MKDGDRALAGGELMLARGSDRGGGEALDRGRAPAPAHQAREQRYQPVPPRAQQIGPNGVQFGAGASMAESSQQGAVRGKLQQKQTTQVQDASVAKVKKRPFCWRCKCGGHSNEECHANLDCVICNKKNIHVSFKCPILKKPKPTAAFFGSGKSEFGFLQIMDDDYTSETPELTPTALVKISGGTISAEVIQSELARITRVDWKWEAIPHGKDSFLVAFPSEDEMQRMTDIDFRLKSHGGVTLTISEWQNASSIPQSYKLDEVWVHISGVPHAWRHYLVFWAIGTVVGATLDIDMLTYRKKGVIRVLVGVLDKTKLPFTTDLVFGKDGYDITYTLEDESFVPAKSIASGHSPSDRDGKKKDDDGSTDKDPENKSKKQKNLTGASASLPTSESPEAGTGPTPMQTKLSSLTVDIAKLPPMWLTPFCKKGRRSSDADRDISGGSTSSLHTATPCPAQVASHSPTVGIERSTQNCSQTKTLGDMVPRCADFAVNVVPPATYAPACSTPTPNVVLRPNRATADVREAGSIVCTGGPGHVRHEHENMLTHEPSATMQDAPHKLIPADEDSTLKAMRRAAVRNLDGPKENKKMADDTTSPLSSSVPCNMAAGYFLDYSLAPQLGYSPEAIFLGFGYSGVSVFGIGGQGVFYPGTWVAV</sequence>
<keyword evidence="3" id="KW-1185">Reference proteome</keyword>
<feature type="region of interest" description="Disordered" evidence="1">
    <location>
        <begin position="423"/>
        <end position="467"/>
    </location>
</feature>
<gene>
    <name evidence="2" type="ORF">U9M48_040728</name>
</gene>
<reference evidence="2 3" key="1">
    <citation type="submission" date="2024-02" db="EMBL/GenBank/DDBJ databases">
        <title>High-quality chromosome-scale genome assembly of Pensacola bahiagrass (Paspalum notatum Flugge var. saurae).</title>
        <authorList>
            <person name="Vega J.M."/>
            <person name="Podio M."/>
            <person name="Orjuela J."/>
            <person name="Siena L.A."/>
            <person name="Pessino S.C."/>
            <person name="Combes M.C."/>
            <person name="Mariac C."/>
            <person name="Albertini E."/>
            <person name="Pupilli F."/>
            <person name="Ortiz J.P.A."/>
            <person name="Leblanc O."/>
        </authorList>
    </citation>
    <scope>NUCLEOTIDE SEQUENCE [LARGE SCALE GENOMIC DNA]</scope>
    <source>
        <strain evidence="2">R1</strain>
        <tissue evidence="2">Leaf</tissue>
    </source>
</reference>
<feature type="compositionally biased region" description="Polar residues" evidence="1">
    <location>
        <begin position="378"/>
        <end position="391"/>
    </location>
</feature>
<evidence type="ECO:0000256" key="1">
    <source>
        <dbReference type="SAM" id="MobiDB-lite"/>
    </source>
</evidence>
<protein>
    <recommendedName>
        <fullName evidence="4">DUF4283 domain-containing protein</fullName>
    </recommendedName>
</protein>
<dbReference type="Proteomes" id="UP001341281">
    <property type="component" value="Chromosome 09"/>
</dbReference>
<feature type="compositionally biased region" description="Basic and acidic residues" evidence="1">
    <location>
        <begin position="351"/>
        <end position="373"/>
    </location>
</feature>
<feature type="compositionally biased region" description="Polar residues" evidence="1">
    <location>
        <begin position="456"/>
        <end position="467"/>
    </location>
</feature>
<dbReference type="PANTHER" id="PTHR33170:SF8">
    <property type="entry name" value="OS07G0485366 PROTEIN"/>
    <property type="match status" value="1"/>
</dbReference>
<evidence type="ECO:0000313" key="3">
    <source>
        <dbReference type="Proteomes" id="UP001341281"/>
    </source>
</evidence>
<feature type="region of interest" description="Disordered" evidence="1">
    <location>
        <begin position="1"/>
        <end position="53"/>
    </location>
</feature>